<accession>A0AAE9SVD0</accession>
<dbReference type="Pfam" id="PF07331">
    <property type="entry name" value="TctB"/>
    <property type="match status" value="1"/>
</dbReference>
<keyword evidence="1" id="KW-1133">Transmembrane helix</keyword>
<dbReference type="AlphaFoldDB" id="A0AAE9SVD0"/>
<sequence length="161" mass="16483">MTSGDPARPPRRVDRAGVVIAALLAGLAAVLVFDARGLSSTAMYGMGPEAMPVVVASGLGLLAIGNLIDALRGHLPARESADPVPVLLILVGLALLIAIIGFGGGFILATSALFVTTSAAFGRRAILVDSIIALVMSTLIYLAFDRLLTLSLPAGPLERLL</sequence>
<evidence type="ECO:0000259" key="2">
    <source>
        <dbReference type="Pfam" id="PF07331"/>
    </source>
</evidence>
<dbReference type="InterPro" id="IPR009936">
    <property type="entry name" value="DUF1468"/>
</dbReference>
<keyword evidence="1" id="KW-0812">Transmembrane</keyword>
<evidence type="ECO:0000313" key="4">
    <source>
        <dbReference type="Proteomes" id="UP001058872"/>
    </source>
</evidence>
<keyword evidence="1" id="KW-0472">Membrane</keyword>
<feature type="domain" description="DUF1468" evidence="2">
    <location>
        <begin position="19"/>
        <end position="153"/>
    </location>
</feature>
<gene>
    <name evidence="3" type="ORF">DCM83_17365</name>
</gene>
<dbReference type="EMBL" id="CP028989">
    <property type="protein sequence ID" value="UUO66796.1"/>
    <property type="molecule type" value="Genomic_DNA"/>
</dbReference>
<reference evidence="3" key="1">
    <citation type="submission" date="2018-04" db="EMBL/GenBank/DDBJ databases">
        <title>Genomes of Endosymbiotic and Endophytic Bradyrhizobium Publication status.</title>
        <authorList>
            <person name="Guha S."/>
            <person name="Jorrin B."/>
            <person name="Sarkar M."/>
            <person name="Poole P.S."/>
            <person name="DasGupta M."/>
        </authorList>
    </citation>
    <scope>NUCLEOTIDE SEQUENCE</scope>
    <source>
        <strain evidence="3">WBOS16</strain>
    </source>
</reference>
<feature type="transmembrane region" description="Helical" evidence="1">
    <location>
        <begin position="126"/>
        <end position="144"/>
    </location>
</feature>
<feature type="transmembrane region" description="Helical" evidence="1">
    <location>
        <begin position="50"/>
        <end position="68"/>
    </location>
</feature>
<evidence type="ECO:0000313" key="3">
    <source>
        <dbReference type="EMBL" id="UUO66796.1"/>
    </source>
</evidence>
<name>A0AAE9SVD0_9BRAD</name>
<feature type="transmembrane region" description="Helical" evidence="1">
    <location>
        <begin position="16"/>
        <end position="38"/>
    </location>
</feature>
<feature type="transmembrane region" description="Helical" evidence="1">
    <location>
        <begin position="88"/>
        <end position="114"/>
    </location>
</feature>
<organism evidence="3 4">
    <name type="scientific">Bradyrhizobium betae</name>
    <dbReference type="NCBI Taxonomy" id="244734"/>
    <lineage>
        <taxon>Bacteria</taxon>
        <taxon>Pseudomonadati</taxon>
        <taxon>Pseudomonadota</taxon>
        <taxon>Alphaproteobacteria</taxon>
        <taxon>Hyphomicrobiales</taxon>
        <taxon>Nitrobacteraceae</taxon>
        <taxon>Bradyrhizobium</taxon>
    </lineage>
</organism>
<evidence type="ECO:0000256" key="1">
    <source>
        <dbReference type="SAM" id="Phobius"/>
    </source>
</evidence>
<dbReference type="Proteomes" id="UP001058872">
    <property type="component" value="Chromosome"/>
</dbReference>
<dbReference type="RefSeq" id="WP_257177585.1">
    <property type="nucleotide sequence ID" value="NZ_CP028989.1"/>
</dbReference>
<protein>
    <submittedName>
        <fullName evidence="3">Tripartite tricarboxylate transporter TctB</fullName>
    </submittedName>
</protein>
<proteinExistence type="predicted"/>